<dbReference type="HAMAP" id="MF_04006">
    <property type="entry name" value="HPV_E6"/>
    <property type="match status" value="1"/>
</dbReference>
<keyword evidence="7 16" id="KW-0863">Zinc-finger</keyword>
<dbReference type="Proteomes" id="UP000128556">
    <property type="component" value="Genome"/>
</dbReference>
<evidence type="ECO:0000313" key="19">
    <source>
        <dbReference type="EMBL" id="ALT55042.1"/>
    </source>
</evidence>
<keyword evidence="6 16" id="KW-0479">Metal-binding</keyword>
<keyword evidence="10 16" id="KW-0238">DNA-binding</keyword>
<evidence type="ECO:0000256" key="13">
    <source>
        <dbReference type="ARBA" id="ARBA00023200"/>
    </source>
</evidence>
<keyword evidence="13 16" id="KW-1035">Host cytoplasm</keyword>
<reference evidence="20 21" key="1">
    <citation type="journal article" date="2016" name="Virology">
        <title>Identification of novel human papillomavirus lineages and sublineages in HIV/HPV-coinfected pregnant women by next-generation sequencing.</title>
        <authorList>
            <person name="Siqueira J.D."/>
            <person name="Alves B.M."/>
            <person name="Prellwitz I.M."/>
            <person name="Furtado C."/>
            <person name="Meyrelles A.R."/>
            <person name="Machado E.S."/>
            <person name="Seuanez H.N."/>
            <person name="Soares M.A."/>
            <person name="Soares E.A."/>
        </authorList>
    </citation>
    <scope>NUCLEOTIDE SEQUENCE [LARGE SCALE GENOMIC DNA]</scope>
    <source>
        <strain evidence="18">65A.81</strain>
        <strain evidence="19">65C.81</strain>
    </source>
</reference>
<dbReference type="Gene3D" id="3.30.240.40">
    <property type="entry name" value="E6 early regulatory protein"/>
    <property type="match status" value="2"/>
</dbReference>
<evidence type="ECO:0000256" key="3">
    <source>
        <dbReference type="ARBA" id="ARBA00022562"/>
    </source>
</evidence>
<evidence type="ECO:0000256" key="1">
    <source>
        <dbReference type="ARBA" id="ARBA00006346"/>
    </source>
</evidence>
<dbReference type="GO" id="GO:0006355">
    <property type="term" value="P:regulation of DNA-templated transcription"/>
    <property type="evidence" value="ECO:0007669"/>
    <property type="project" value="UniProtKB-UniRule"/>
</dbReference>
<evidence type="ECO:0000256" key="15">
    <source>
        <dbReference type="ARBA" id="ARBA00023323"/>
    </source>
</evidence>
<evidence type="ECO:0000256" key="14">
    <source>
        <dbReference type="ARBA" id="ARBA00023280"/>
    </source>
</evidence>
<dbReference type="GO" id="GO:0042025">
    <property type="term" value="C:host cell nucleus"/>
    <property type="evidence" value="ECO:0007669"/>
    <property type="project" value="UniProtKB-SubCell"/>
</dbReference>
<evidence type="ECO:0000256" key="7">
    <source>
        <dbReference type="ARBA" id="ARBA00022771"/>
    </source>
</evidence>
<keyword evidence="4 16" id="KW-0945">Host-virus interaction</keyword>
<evidence type="ECO:0000313" key="18">
    <source>
        <dbReference type="EMBL" id="ALT55034.1"/>
    </source>
</evidence>
<name>A0A159DSL0_9PAPI</name>
<dbReference type="GO" id="GO:0039502">
    <property type="term" value="P:symbiont-mediated suppression of host type I interferon-mediated signaling pathway"/>
    <property type="evidence" value="ECO:0007669"/>
    <property type="project" value="UniProtKB-UniRule"/>
</dbReference>
<dbReference type="GO" id="GO:0052170">
    <property type="term" value="P:symbiont-mediated suppression of host innate immune response"/>
    <property type="evidence" value="ECO:0007669"/>
    <property type="project" value="UniProtKB-KW"/>
</dbReference>
<evidence type="ECO:0000256" key="12">
    <source>
        <dbReference type="ARBA" id="ARBA00023163"/>
    </source>
</evidence>
<dbReference type="GO" id="GO:0039648">
    <property type="term" value="P:symbiont-mediated perturbation of host ubiquitin-like protein modification"/>
    <property type="evidence" value="ECO:0007669"/>
    <property type="project" value="UniProtKB-UniRule"/>
</dbReference>
<dbReference type="InterPro" id="IPR001334">
    <property type="entry name" value="E6"/>
</dbReference>
<dbReference type="EMBL" id="KU298939">
    <property type="protein sequence ID" value="ALT55042.1"/>
    <property type="molecule type" value="Genomic_DNA"/>
</dbReference>
<dbReference type="Pfam" id="PF00518">
    <property type="entry name" value="E6"/>
    <property type="match status" value="1"/>
</dbReference>
<evidence type="ECO:0000256" key="10">
    <source>
        <dbReference type="ARBA" id="ARBA00023125"/>
    </source>
</evidence>
<evidence type="ECO:0000256" key="2">
    <source>
        <dbReference type="ARBA" id="ARBA00022518"/>
    </source>
</evidence>
<evidence type="ECO:0000256" key="6">
    <source>
        <dbReference type="ARBA" id="ARBA00022723"/>
    </source>
</evidence>
<dbReference type="GO" id="GO:0006351">
    <property type="term" value="P:DNA-templated transcription"/>
    <property type="evidence" value="ECO:0007669"/>
    <property type="project" value="UniProtKB-UniRule"/>
</dbReference>
<comment type="similarity">
    <text evidence="1 17">Belongs to the papillomaviridae E6 protein family.</text>
</comment>
<evidence type="ECO:0000256" key="8">
    <source>
        <dbReference type="ARBA" id="ARBA00022833"/>
    </source>
</evidence>
<keyword evidence="15 16" id="KW-1119">Modulation of host cell apoptosis by virus</keyword>
<evidence type="ECO:0000313" key="20">
    <source>
        <dbReference type="Proteomes" id="UP000128556"/>
    </source>
</evidence>
<gene>
    <name evidence="16" type="primary">E6</name>
</gene>
<dbReference type="InterPro" id="IPR038575">
    <property type="entry name" value="E6_sf"/>
</dbReference>
<sequence length="154" mass="17715">MVSTAVMSLGPANPTNLFLLCKECELDLDDLQLTCIFCKKELTVGELLSFAIRELNVVWRKNWPFGVCAACLCREAKVRELRRWQYSCFGPTVEEETGQPLAQIYIRCHACYKPLTYQEKEYLVTGLIHFHKIAGEWMGKCCHCRGACMARQQR</sequence>
<organism evidence="19 21">
    <name type="scientific">human papillomavirus 81</name>
    <dbReference type="NCBI Taxonomy" id="333771"/>
    <lineage>
        <taxon>Viruses</taxon>
        <taxon>Monodnaviria</taxon>
        <taxon>Shotokuvirae</taxon>
        <taxon>Cossaviricota</taxon>
        <taxon>Papovaviricetes</taxon>
        <taxon>Zurhausenvirales</taxon>
        <taxon>Papillomaviridae</taxon>
        <taxon>Firstpapillomavirinae</taxon>
        <taxon>Alphapapillomavirus</taxon>
        <taxon>Alphapapillomavirus 3</taxon>
    </lineage>
</organism>
<comment type="subcellular location">
    <subcellularLocation>
        <location evidence="16 17">Host cytoplasm</location>
    </subcellularLocation>
    <subcellularLocation>
        <location evidence="16 17">Host nucleus</location>
    </subcellularLocation>
</comment>
<dbReference type="GO" id="GO:0008270">
    <property type="term" value="F:zinc ion binding"/>
    <property type="evidence" value="ECO:0007669"/>
    <property type="project" value="UniProtKB-KW"/>
</dbReference>
<feature type="zinc finger region" evidence="16">
    <location>
        <begin position="108"/>
        <end position="144"/>
    </location>
</feature>
<keyword evidence="2 16" id="KW-0244">Early protein</keyword>
<dbReference type="GO" id="GO:0052150">
    <property type="term" value="P:symbiont-mediated perturbation of host apoptosis"/>
    <property type="evidence" value="ECO:0007669"/>
    <property type="project" value="UniProtKB-KW"/>
</dbReference>
<comment type="caution">
    <text evidence="16">Lacks conserved residue(s) required for the propagation of feature annotation.</text>
</comment>
<keyword evidence="12 16" id="KW-0804">Transcription</keyword>
<dbReference type="Proteomes" id="UP000174719">
    <property type="component" value="Genome"/>
</dbReference>
<keyword evidence="5 16" id="KW-1090">Inhibition of host innate immune response by virus</keyword>
<evidence type="ECO:0000313" key="21">
    <source>
        <dbReference type="Proteomes" id="UP000174719"/>
    </source>
</evidence>
<comment type="miscellaneous">
    <text evidence="16">Belongs to the low risk human alphapapillomavirus family. The cancer-causing human papillomavirus E6 protein has a unique carboxy terminal PDZ domain containing substrate but low risk E6s do not possess this domain.</text>
</comment>
<evidence type="ECO:0000256" key="9">
    <source>
        <dbReference type="ARBA" id="ARBA00023015"/>
    </source>
</evidence>
<comment type="subunit">
    <text evidence="16">Forms homodimers. Interacts with ubiquitin-protein ligase UBE3A/E6-AP; this interaction stimulates UBE3A ubiquitin activity. Interacts with host TP53 and EP300; this interaction inhibits TP53 activity.</text>
</comment>
<dbReference type="EMBL" id="KU298938">
    <property type="protein sequence ID" value="ALT55034.1"/>
    <property type="molecule type" value="Genomic_DNA"/>
</dbReference>
<evidence type="ECO:0000256" key="16">
    <source>
        <dbReference type="HAMAP-Rule" id="MF_04006"/>
    </source>
</evidence>
<comment type="function">
    <text evidence="16">Plays a major role in the induction and maintenance of cellular transformation. E6 associates with host UBE3A/E6-AP ubiquitin-protein ligase and modulates its activity. Sequesters tumor suppressor TP53 in the host cytoplasm and modulates its activity by interacting with host EP300 that results in the reduction of TP53 acetylation and activation. In turn, apoptosis induced by DNA damage is inhibited. E6 protects also host keratinocytes from apoptosis by mediating the degradation of host BAK1. May also inhibit host immune response.</text>
</comment>
<dbReference type="SUPFAM" id="SSF161229">
    <property type="entry name" value="E6 C-terminal domain-like"/>
    <property type="match status" value="2"/>
</dbReference>
<protein>
    <recommendedName>
        <fullName evidence="16 17">Protein E6</fullName>
    </recommendedName>
</protein>
<proteinExistence type="inferred from homology"/>
<dbReference type="GO" id="GO:0030430">
    <property type="term" value="C:host cell cytoplasm"/>
    <property type="evidence" value="ECO:0007669"/>
    <property type="project" value="UniProtKB-SubCell"/>
</dbReference>
<feature type="zinc finger region" evidence="16">
    <location>
        <begin position="35"/>
        <end position="71"/>
    </location>
</feature>
<evidence type="ECO:0000256" key="11">
    <source>
        <dbReference type="ARBA" id="ARBA00023159"/>
    </source>
</evidence>
<keyword evidence="3 16" id="KW-1048">Host nucleus</keyword>
<keyword evidence="11 16" id="KW-0010">Activator</keyword>
<accession>A0A159DSL0</accession>
<dbReference type="GO" id="GO:0003677">
    <property type="term" value="F:DNA binding"/>
    <property type="evidence" value="ECO:0007669"/>
    <property type="project" value="UniProtKB-UniRule"/>
</dbReference>
<evidence type="ECO:0000256" key="17">
    <source>
        <dbReference type="RuleBase" id="RU363123"/>
    </source>
</evidence>
<keyword evidence="9 16" id="KW-0805">Transcription regulation</keyword>
<evidence type="ECO:0000256" key="5">
    <source>
        <dbReference type="ARBA" id="ARBA00022632"/>
    </source>
</evidence>
<keyword evidence="14 16" id="KW-0899">Viral immunoevasion</keyword>
<evidence type="ECO:0000256" key="4">
    <source>
        <dbReference type="ARBA" id="ARBA00022581"/>
    </source>
</evidence>
<keyword evidence="8 16" id="KW-0862">Zinc</keyword>